<dbReference type="InterPro" id="IPR024414">
    <property type="entry name" value="Uncharacterised_PrgI"/>
</dbReference>
<keyword evidence="1" id="KW-0175">Coiled coil</keyword>
<accession>A0A1F4UNS3</accession>
<keyword evidence="2" id="KW-0812">Transmembrane</keyword>
<evidence type="ECO:0008006" key="5">
    <source>
        <dbReference type="Google" id="ProtNLM"/>
    </source>
</evidence>
<keyword evidence="2" id="KW-0472">Membrane</keyword>
<evidence type="ECO:0000313" key="4">
    <source>
        <dbReference type="Proteomes" id="UP000178615"/>
    </source>
</evidence>
<keyword evidence="2" id="KW-1133">Transmembrane helix</keyword>
<dbReference type="AlphaFoldDB" id="A0A1F4UNS3"/>
<evidence type="ECO:0000256" key="1">
    <source>
        <dbReference type="SAM" id="Coils"/>
    </source>
</evidence>
<feature type="coiled-coil region" evidence="1">
    <location>
        <begin position="285"/>
        <end position="416"/>
    </location>
</feature>
<organism evidence="3 4">
    <name type="scientific">candidate division WWE3 bacterium RBG_19FT_COMBO_34_6</name>
    <dbReference type="NCBI Taxonomy" id="1802612"/>
    <lineage>
        <taxon>Bacteria</taxon>
        <taxon>Katanobacteria</taxon>
    </lineage>
</organism>
<proteinExistence type="predicted"/>
<feature type="transmembrane region" description="Helical" evidence="2">
    <location>
        <begin position="35"/>
        <end position="52"/>
    </location>
</feature>
<sequence>MPLKERQKTNTQHAVPQNIMDVEFKLIGDLTMRQFTYLVVFGLLAYIVYITVGGVFKWPLVVFFSLFGLALAFIPLQERGMDEWVVNFFRSVYSPTQRIWKKGTVLPAAFTYQSAAVVRHELIALAPTSSRRRLEEYLELQQKQTVEDKLDIPEREYIFKVRQAFTPVASAVDVEEFPKYTKSFAPSTTTAPASKEEKVVTIEGADKKKHEEEKPDHPLIRFPSIHKPRRAEIDKQRGMKSSDEFMPSIITPDRHAGRKFTRMLPSEGMLILPVRGEKIIQTSEEIDIQKDIDEKTNQLKKLLDQIRGDQNIQDGLGVNIAAPQIAAGKQEIKKAEDVVKKVKEENERLSNEIEKLRTEIESSQVSEEEKKKRKELLEKLEKEKNSTGADYSTLQKQVLELQNRLKEKELSLLDNKSNQPKAPTYAKMQAITTEPNIVSGIVRNEKQEGIQGVVLLIKNHKGESVRALKTNTLGQFSISTPLVNGIYTLEIGTGVQGLTFDIITIDVKGEVIPPIELLGREI</sequence>
<gene>
    <name evidence="3" type="ORF">A2V49_00480</name>
</gene>
<evidence type="ECO:0000313" key="3">
    <source>
        <dbReference type="EMBL" id="OGC46512.1"/>
    </source>
</evidence>
<protein>
    <recommendedName>
        <fullName evidence="5">SD-repeat containing protein B domain-containing protein</fullName>
    </recommendedName>
</protein>
<dbReference type="EMBL" id="MEUV01000001">
    <property type="protein sequence ID" value="OGC46512.1"/>
    <property type="molecule type" value="Genomic_DNA"/>
</dbReference>
<reference evidence="3 4" key="1">
    <citation type="journal article" date="2016" name="Nat. Commun.">
        <title>Thousands of microbial genomes shed light on interconnected biogeochemical processes in an aquifer system.</title>
        <authorList>
            <person name="Anantharaman K."/>
            <person name="Brown C.T."/>
            <person name="Hug L.A."/>
            <person name="Sharon I."/>
            <person name="Castelle C.J."/>
            <person name="Probst A.J."/>
            <person name="Thomas B.C."/>
            <person name="Singh A."/>
            <person name="Wilkins M.J."/>
            <person name="Karaoz U."/>
            <person name="Brodie E.L."/>
            <person name="Williams K.H."/>
            <person name="Hubbard S.S."/>
            <person name="Banfield J.F."/>
        </authorList>
    </citation>
    <scope>NUCLEOTIDE SEQUENCE [LARGE SCALE GENOMIC DNA]</scope>
</reference>
<name>A0A1F4UNS3_UNCKA</name>
<evidence type="ECO:0000256" key="2">
    <source>
        <dbReference type="SAM" id="Phobius"/>
    </source>
</evidence>
<dbReference type="Proteomes" id="UP000178615">
    <property type="component" value="Unassembled WGS sequence"/>
</dbReference>
<comment type="caution">
    <text evidence="3">The sequence shown here is derived from an EMBL/GenBank/DDBJ whole genome shotgun (WGS) entry which is preliminary data.</text>
</comment>
<dbReference type="Pfam" id="PF12666">
    <property type="entry name" value="PrgI"/>
    <property type="match status" value="1"/>
</dbReference>